<feature type="domain" description="BED-type" evidence="8">
    <location>
        <begin position="228"/>
        <end position="280"/>
    </location>
</feature>
<sequence length="543" mass="61953">MEEKWEEVHKYLSEGLYPSGYGKSQKLNLRRYSEKFTLKNGELFIGERRAIKLKADAKKIFVEFHDSPMGGHSGIIKTRHAISSRFYWKGMSIDIDAWVLECDMCQRLGTPLASSEPLQCIKLSTITVPSENKCDAVLREQQKAMEIANLKAAGNIENSQERQRQAYAKRVKVEAALEDGDSDTFTMLNEAGVNSAIDGIPCGVQGRPVEGIRHEAASDDRPVKRKRNKRSLIWRHYEELDGLAAARCCICMKLQSFEGGSTSNLHRHMSKRHPEVFSQLAADRRPPPPTHSSPISDANVEVVLEDGDSDTPNSTMNGIRECTQGDPAEQMRHKEASDDQPVKRRRSKRSLIWRHYEHLDSLAAVRCRICMKKLQYFEGGSTSNLHRHMSKRHPEMFSQLLADGQPPPSPHSSHSSVLFVYIIHSDLHRNDTKRPTLYFPLLTGVLKVSKASVGEKRVLRRERELIEALRAAQREEARALEHQRELLEKLRAVNAREAAAEREQIESLRTAQLEEAKDLSRQREEVEKEKSELLKMLEELQRQ</sequence>
<reference evidence="9" key="2">
    <citation type="submission" date="2025-08" db="UniProtKB">
        <authorList>
            <consortium name="Ensembl"/>
        </authorList>
    </citation>
    <scope>IDENTIFICATION</scope>
</reference>
<dbReference type="Gene3D" id="1.10.340.70">
    <property type="match status" value="1"/>
</dbReference>
<dbReference type="InterPro" id="IPR036236">
    <property type="entry name" value="Znf_C2H2_sf"/>
</dbReference>
<feature type="compositionally biased region" description="Basic and acidic residues" evidence="7">
    <location>
        <begin position="329"/>
        <end position="342"/>
    </location>
</feature>
<evidence type="ECO:0000313" key="10">
    <source>
        <dbReference type="Proteomes" id="UP000007635"/>
    </source>
</evidence>
<dbReference type="STRING" id="69293.ENSGACP00000020954"/>
<dbReference type="Bgee" id="ENSGACG00000015877">
    <property type="expression patterns" value="Expressed in embryo and 13 other cell types or tissues"/>
</dbReference>
<dbReference type="GO" id="GO:0008270">
    <property type="term" value="F:zinc ion binding"/>
    <property type="evidence" value="ECO:0007669"/>
    <property type="project" value="UniProtKB-KW"/>
</dbReference>
<keyword evidence="6" id="KW-0175">Coiled coil</keyword>
<keyword evidence="3" id="KW-0862">Zinc</keyword>
<feature type="region of interest" description="Disordered" evidence="7">
    <location>
        <begin position="305"/>
        <end position="345"/>
    </location>
</feature>
<evidence type="ECO:0000256" key="5">
    <source>
        <dbReference type="PROSITE-ProRule" id="PRU00027"/>
    </source>
</evidence>
<evidence type="ECO:0000256" key="2">
    <source>
        <dbReference type="ARBA" id="ARBA00022771"/>
    </source>
</evidence>
<dbReference type="Pfam" id="PF17921">
    <property type="entry name" value="Integrase_H2C2"/>
    <property type="match status" value="1"/>
</dbReference>
<proteinExistence type="predicted"/>
<dbReference type="GO" id="GO:0005634">
    <property type="term" value="C:nucleus"/>
    <property type="evidence" value="ECO:0007669"/>
    <property type="project" value="TreeGrafter"/>
</dbReference>
<evidence type="ECO:0000256" key="1">
    <source>
        <dbReference type="ARBA" id="ARBA00022723"/>
    </source>
</evidence>
<dbReference type="InterPro" id="IPR003656">
    <property type="entry name" value="Znf_BED"/>
</dbReference>
<evidence type="ECO:0000259" key="8">
    <source>
        <dbReference type="PROSITE" id="PS50808"/>
    </source>
</evidence>
<accession>G3PTL8</accession>
<dbReference type="FunFam" id="1.10.340.70:FF:000001">
    <property type="entry name" value="Retrovirus-related Pol polyprotein from transposon gypsy-like Protein"/>
    <property type="match status" value="1"/>
</dbReference>
<dbReference type="GO" id="GO:1990837">
    <property type="term" value="F:sequence-specific double-stranded DNA binding"/>
    <property type="evidence" value="ECO:0007669"/>
    <property type="project" value="TreeGrafter"/>
</dbReference>
<reference evidence="9" key="3">
    <citation type="submission" date="2025-09" db="UniProtKB">
        <authorList>
            <consortium name="Ensembl"/>
        </authorList>
    </citation>
    <scope>IDENTIFICATION</scope>
</reference>
<evidence type="ECO:0000256" key="7">
    <source>
        <dbReference type="SAM" id="MobiDB-lite"/>
    </source>
</evidence>
<dbReference type="PANTHER" id="PTHR34396">
    <property type="entry name" value="OS03G0264950 PROTEIN-RELATED"/>
    <property type="match status" value="1"/>
</dbReference>
<evidence type="ECO:0000256" key="4">
    <source>
        <dbReference type="ARBA" id="ARBA00039658"/>
    </source>
</evidence>
<dbReference type="InterPro" id="IPR053031">
    <property type="entry name" value="Cuticle_assoc_protein"/>
</dbReference>
<dbReference type="InterPro" id="IPR041588">
    <property type="entry name" value="Integrase_H2C2"/>
</dbReference>
<evidence type="ECO:0000256" key="6">
    <source>
        <dbReference type="SAM" id="Coils"/>
    </source>
</evidence>
<dbReference type="Pfam" id="PF02892">
    <property type="entry name" value="zf-BED"/>
    <property type="match status" value="2"/>
</dbReference>
<evidence type="ECO:0000256" key="3">
    <source>
        <dbReference type="ARBA" id="ARBA00022833"/>
    </source>
</evidence>
<dbReference type="PANTHER" id="PTHR34396:SF25">
    <property type="entry name" value="BOUNDARY ELEMENT ASSOCIATED FACTOR"/>
    <property type="match status" value="1"/>
</dbReference>
<organism evidence="9 10">
    <name type="scientific">Gasterosteus aculeatus aculeatus</name>
    <name type="common">three-spined stickleback</name>
    <dbReference type="NCBI Taxonomy" id="481459"/>
    <lineage>
        <taxon>Eukaryota</taxon>
        <taxon>Metazoa</taxon>
        <taxon>Chordata</taxon>
        <taxon>Craniata</taxon>
        <taxon>Vertebrata</taxon>
        <taxon>Euteleostomi</taxon>
        <taxon>Actinopterygii</taxon>
        <taxon>Neopterygii</taxon>
        <taxon>Teleostei</taxon>
        <taxon>Neoteleostei</taxon>
        <taxon>Acanthomorphata</taxon>
        <taxon>Eupercaria</taxon>
        <taxon>Perciformes</taxon>
        <taxon>Cottioidei</taxon>
        <taxon>Gasterosteales</taxon>
        <taxon>Gasterosteidae</taxon>
        <taxon>Gasterosteus</taxon>
    </lineage>
</organism>
<evidence type="ECO:0000313" key="9">
    <source>
        <dbReference type="Ensembl" id="ENSGACP00000020954.2"/>
    </source>
</evidence>
<feature type="coiled-coil region" evidence="6">
    <location>
        <begin position="463"/>
        <end position="543"/>
    </location>
</feature>
<name>G3PTL8_GASAC</name>
<dbReference type="eggNOG" id="KOG0017">
    <property type="taxonomic scope" value="Eukaryota"/>
</dbReference>
<keyword evidence="10" id="KW-1185">Reference proteome</keyword>
<reference evidence="9 10" key="1">
    <citation type="journal article" date="2021" name="G3 (Bethesda)">
        <title>Improved contiguity of the threespine stickleback genome using long-read sequencing.</title>
        <authorList>
            <person name="Nath S."/>
            <person name="Shaw D.E."/>
            <person name="White M.A."/>
        </authorList>
    </citation>
    <scope>NUCLEOTIDE SEQUENCE [LARGE SCALE GENOMIC DNA]</scope>
    <source>
        <strain evidence="9 10">Lake Benthic</strain>
    </source>
</reference>
<dbReference type="SUPFAM" id="SSF57667">
    <property type="entry name" value="beta-beta-alpha zinc fingers"/>
    <property type="match status" value="2"/>
</dbReference>
<keyword evidence="2 5" id="KW-0863">Zinc-finger</keyword>
<dbReference type="SMART" id="SM00614">
    <property type="entry name" value="ZnF_BED"/>
    <property type="match status" value="2"/>
</dbReference>
<keyword evidence="1" id="KW-0479">Metal-binding</keyword>
<feature type="domain" description="BED-type" evidence="8">
    <location>
        <begin position="347"/>
        <end position="400"/>
    </location>
</feature>
<dbReference type="Proteomes" id="UP000007635">
    <property type="component" value="Chromosome II"/>
</dbReference>
<protein>
    <recommendedName>
        <fullName evidence="4">Gypsy retrotransposon integrase-like protein 1</fullName>
    </recommendedName>
</protein>
<dbReference type="InParanoid" id="G3PTL8"/>
<dbReference type="AlphaFoldDB" id="G3PTL8"/>
<dbReference type="GO" id="GO:0006357">
    <property type="term" value="P:regulation of transcription by RNA polymerase II"/>
    <property type="evidence" value="ECO:0007669"/>
    <property type="project" value="TreeGrafter"/>
</dbReference>
<dbReference type="Ensembl" id="ENSGACT00000020994.2">
    <property type="protein sequence ID" value="ENSGACP00000020954.2"/>
    <property type="gene ID" value="ENSGACG00000015877.2"/>
</dbReference>
<dbReference type="GeneTree" id="ENSGT00940000174693"/>
<dbReference type="PROSITE" id="PS50808">
    <property type="entry name" value="ZF_BED"/>
    <property type="match status" value="2"/>
</dbReference>